<dbReference type="GO" id="GO:0019867">
    <property type="term" value="C:outer membrane"/>
    <property type="evidence" value="ECO:0007669"/>
    <property type="project" value="InterPro"/>
</dbReference>
<evidence type="ECO:0000259" key="1">
    <source>
        <dbReference type="Pfam" id="PF05662"/>
    </source>
</evidence>
<gene>
    <name evidence="2" type="ORF">CER18_09665</name>
</gene>
<reference evidence="2 3" key="1">
    <citation type="submission" date="2017-06" db="EMBL/GenBank/DDBJ databases">
        <title>Draft genome of Bartonella tribocorum strain L103, isolated from a rodent in Laos.</title>
        <authorList>
            <person name="Hadjadj L."/>
            <person name="Jiyipong T."/>
            <person name="Morand S."/>
            <person name="Diene S.M."/>
            <person name="Rolain J.-M."/>
        </authorList>
    </citation>
    <scope>NUCLEOTIDE SEQUENCE [LARGE SCALE GENOMIC DNA]</scope>
    <source>
        <strain evidence="2 3">L103</strain>
    </source>
</reference>
<feature type="domain" description="Trimeric autotransporter adhesin YadA-like stalk" evidence="1">
    <location>
        <begin position="71"/>
        <end position="112"/>
    </location>
</feature>
<feature type="non-terminal residue" evidence="2">
    <location>
        <position position="381"/>
    </location>
</feature>
<feature type="domain" description="Trimeric autotransporter adhesin YadA-like stalk" evidence="1">
    <location>
        <begin position="197"/>
        <end position="236"/>
    </location>
</feature>
<dbReference type="Pfam" id="PF05662">
    <property type="entry name" value="YadA_stalk"/>
    <property type="match status" value="2"/>
</dbReference>
<dbReference type="Gene3D" id="6.10.250.2030">
    <property type="match status" value="1"/>
</dbReference>
<dbReference type="InterPro" id="IPR011049">
    <property type="entry name" value="Serralysin-like_metalloprot_C"/>
</dbReference>
<dbReference type="Gene3D" id="4.10.80.270">
    <property type="match status" value="1"/>
</dbReference>
<organism evidence="2 3">
    <name type="scientific">Bartonella tribocorum</name>
    <dbReference type="NCBI Taxonomy" id="85701"/>
    <lineage>
        <taxon>Bacteria</taxon>
        <taxon>Pseudomonadati</taxon>
        <taxon>Pseudomonadota</taxon>
        <taxon>Alphaproteobacteria</taxon>
        <taxon>Hyphomicrobiales</taxon>
        <taxon>Bartonellaceae</taxon>
        <taxon>Bartonella</taxon>
    </lineage>
</organism>
<dbReference type="InterPro" id="IPR008635">
    <property type="entry name" value="Coiled_stalk_dom"/>
</dbReference>
<dbReference type="EMBL" id="NJGE01000071">
    <property type="protein sequence ID" value="PIT67770.1"/>
    <property type="molecule type" value="Genomic_DNA"/>
</dbReference>
<feature type="non-terminal residue" evidence="2">
    <location>
        <position position="1"/>
    </location>
</feature>
<evidence type="ECO:0000313" key="2">
    <source>
        <dbReference type="EMBL" id="PIT67770.1"/>
    </source>
</evidence>
<proteinExistence type="predicted"/>
<dbReference type="AlphaFoldDB" id="A0A2N9Y7T7"/>
<accession>A0A2N9Y7T7</accession>
<protein>
    <submittedName>
        <fullName evidence="2">Adhesin</fullName>
    </submittedName>
</protein>
<name>A0A2N9Y7T7_9HYPH</name>
<dbReference type="Gene3D" id="1.20.5.170">
    <property type="match status" value="2"/>
</dbReference>
<comment type="caution">
    <text evidence="2">The sequence shown here is derived from an EMBL/GenBank/DDBJ whole genome shotgun (WGS) entry which is preliminary data.</text>
</comment>
<evidence type="ECO:0000313" key="3">
    <source>
        <dbReference type="Proteomes" id="UP000229839"/>
    </source>
</evidence>
<dbReference type="Proteomes" id="UP000229839">
    <property type="component" value="Unassembled WGS sequence"/>
</dbReference>
<dbReference type="SUPFAM" id="SSF101967">
    <property type="entry name" value="Adhesin YadA, collagen-binding domain"/>
    <property type="match status" value="1"/>
</dbReference>
<sequence>YKLSYIAKDGVVTASSLDGVGTALAGLDSNIKNVNQRIKEVSQGVAQDSLNWSKDANAFLAQHGDKEENSKITSLKGGVISSLSTDAINGSQLYALGSSVAQYFGGGASYENGAWSAPVFKFKAVKEDGVSIEDKEYSTVAEAFTGVGSSFEKLQKEFSQSITNITQEVQGDALMWSDADKAFSAQHGKDGAKTASKITSLLDGAISKGSTDAVTGGQLYSLNEQLASYFGGGSGYGENGKWTAPTFKIKTVKEDGESEEKTYSTVAEALAGVGNSFTNIKNDITNNITTVVSDSLVKLDEKTNLIKIGGEKYGNVVSIADQDSKDRTLSGVKAAEKDNEAVNKKQLEDSLKGLSKDLQSDDSAVVHYDKTNDESGTINYG</sequence>